<keyword evidence="2 7" id="KW-0441">Lipid A biosynthesis</keyword>
<dbReference type="HAMAP" id="MF_00523">
    <property type="entry name" value="LpxD"/>
    <property type="match status" value="1"/>
</dbReference>
<evidence type="ECO:0000256" key="5">
    <source>
        <dbReference type="ARBA" id="ARBA00023098"/>
    </source>
</evidence>
<dbReference type="PANTHER" id="PTHR43378">
    <property type="entry name" value="UDP-3-O-ACYLGLUCOSAMINE N-ACYLTRANSFERASE"/>
    <property type="match status" value="1"/>
</dbReference>
<evidence type="ECO:0000256" key="2">
    <source>
        <dbReference type="ARBA" id="ARBA00022556"/>
    </source>
</evidence>
<evidence type="ECO:0000256" key="7">
    <source>
        <dbReference type="HAMAP-Rule" id="MF_00523"/>
    </source>
</evidence>
<comment type="similarity">
    <text evidence="7">Belongs to the transferase hexapeptide repeat family. LpxD subfamily.</text>
</comment>
<comment type="subunit">
    <text evidence="7">Homotrimer.</text>
</comment>
<dbReference type="Pfam" id="PF00132">
    <property type="entry name" value="Hexapep"/>
    <property type="match status" value="1"/>
</dbReference>
<organism evidence="9 10">
    <name type="scientific">Orrella marina</name>
    <dbReference type="NCBI Taxonomy" id="2163011"/>
    <lineage>
        <taxon>Bacteria</taxon>
        <taxon>Pseudomonadati</taxon>
        <taxon>Pseudomonadota</taxon>
        <taxon>Betaproteobacteria</taxon>
        <taxon>Burkholderiales</taxon>
        <taxon>Alcaligenaceae</taxon>
        <taxon>Orrella</taxon>
    </lineage>
</organism>
<evidence type="ECO:0000256" key="6">
    <source>
        <dbReference type="ARBA" id="ARBA00023315"/>
    </source>
</evidence>
<keyword evidence="10" id="KW-1185">Reference proteome</keyword>
<evidence type="ECO:0000256" key="3">
    <source>
        <dbReference type="ARBA" id="ARBA00022679"/>
    </source>
</evidence>
<evidence type="ECO:0000313" key="10">
    <source>
        <dbReference type="Proteomes" id="UP000244571"/>
    </source>
</evidence>
<dbReference type="EMBL" id="CP028901">
    <property type="protein sequence ID" value="AWB33227.1"/>
    <property type="molecule type" value="Genomic_DNA"/>
</dbReference>
<dbReference type="PANTHER" id="PTHR43378:SF2">
    <property type="entry name" value="UDP-3-O-ACYLGLUCOSAMINE N-ACYLTRANSFERASE 1, MITOCHONDRIAL-RELATED"/>
    <property type="match status" value="1"/>
</dbReference>
<reference evidence="9 10" key="1">
    <citation type="submission" date="2018-04" db="EMBL/GenBank/DDBJ databases">
        <title>Bordetella sp. HZ20 isolated from seawater.</title>
        <authorList>
            <person name="Sun C."/>
        </authorList>
    </citation>
    <scope>NUCLEOTIDE SEQUENCE [LARGE SCALE GENOMIC DNA]</scope>
    <source>
        <strain evidence="9 10">HZ20</strain>
    </source>
</reference>
<dbReference type="GO" id="GO:0009245">
    <property type="term" value="P:lipid A biosynthetic process"/>
    <property type="evidence" value="ECO:0007669"/>
    <property type="project" value="UniProtKB-UniRule"/>
</dbReference>
<feature type="domain" description="UDP-3-O-[3-hydroxymyristoyl] glucosamine N-acyltransferase non-repeat region" evidence="8">
    <location>
        <begin position="42"/>
        <end position="124"/>
    </location>
</feature>
<keyword evidence="3 7" id="KW-0808">Transferase</keyword>
<keyword evidence="4 7" id="KW-0677">Repeat</keyword>
<dbReference type="InterPro" id="IPR020573">
    <property type="entry name" value="UDP_GlcNAc_AcTrfase_non-rep"/>
</dbReference>
<dbReference type="Gene3D" id="3.40.1390.10">
    <property type="entry name" value="MurE/MurF, N-terminal domain"/>
    <property type="match status" value="1"/>
</dbReference>
<comment type="pathway">
    <text evidence="7">Bacterial outer membrane biogenesis; LPS lipid A biosynthesis.</text>
</comment>
<accession>A0A2R4XHD7</accession>
<keyword evidence="1 7" id="KW-0444">Lipid biosynthesis</keyword>
<name>A0A2R4XHD7_9BURK</name>
<dbReference type="RefSeq" id="WP_108620656.1">
    <property type="nucleotide sequence ID" value="NZ_CP028901.1"/>
</dbReference>
<evidence type="ECO:0000256" key="4">
    <source>
        <dbReference type="ARBA" id="ARBA00022737"/>
    </source>
</evidence>
<dbReference type="UniPathway" id="UPA00973"/>
<evidence type="ECO:0000256" key="1">
    <source>
        <dbReference type="ARBA" id="ARBA00022516"/>
    </source>
</evidence>
<sequence>MPILLSESDAPSLADLVGFVNVRVPGLVSAVEDGTQFDRHTKVQGIGSLASAGTREISFIVSAKYESELASTQACAVAMQASLADSRGSRAAESSAADNTHACDKSPYATVICREPYLFYAVVAGWFEQACRPEPAAAIHPSAVVADDATVDPSATIGPNVVIGARSFIGANTRIEANCTVGDDCEVGPDSVIYPNVTLYERVRVGARAIIHAGVVLGADGFGFAPNPMAGKGAWGKIAQLGGVRIGDDVEIGANTTIDRGALEDTTIGNGVKLDNLIMIAHNCQIGDHTAMAACVGMAGSTIVGQRCIIGGAAMFAGHLTVVDDVQISGGTAVTSDVRKAGRYTGVYPFDQHTDWQKNAAVLGQLSTLRRRLRDLERRDSGV</sequence>
<dbReference type="EC" id="2.3.1.191" evidence="7"/>
<dbReference type="Pfam" id="PF04613">
    <property type="entry name" value="LpxD"/>
    <property type="match status" value="1"/>
</dbReference>
<comment type="function">
    <text evidence="7">Catalyzes the N-acylation of UDP-3-O-acylglucosamine using 3-hydroxyacyl-ACP as the acyl donor. Is involved in the biosynthesis of lipid A, a phosphorylated glycolipid that anchors the lipopolysaccharide to the outer membrane of the cell.</text>
</comment>
<dbReference type="CDD" id="cd03352">
    <property type="entry name" value="LbH_LpxD"/>
    <property type="match status" value="1"/>
</dbReference>
<dbReference type="NCBIfam" id="NF002060">
    <property type="entry name" value="PRK00892.1"/>
    <property type="match status" value="1"/>
</dbReference>
<dbReference type="GO" id="GO:0016410">
    <property type="term" value="F:N-acyltransferase activity"/>
    <property type="evidence" value="ECO:0007669"/>
    <property type="project" value="InterPro"/>
</dbReference>
<dbReference type="InterPro" id="IPR007691">
    <property type="entry name" value="LpxD"/>
</dbReference>
<dbReference type="GO" id="GO:0103118">
    <property type="term" value="F:UDP-3-O-[(3R)-3-hydroxyacyl]-glucosamine N-acyltransferase activity"/>
    <property type="evidence" value="ECO:0007669"/>
    <property type="project" value="UniProtKB-EC"/>
</dbReference>
<keyword evidence="5 7" id="KW-0443">Lipid metabolism</keyword>
<dbReference type="NCBIfam" id="TIGR01853">
    <property type="entry name" value="lipid_A_lpxD"/>
    <property type="match status" value="1"/>
</dbReference>
<proteinExistence type="inferred from homology"/>
<dbReference type="OrthoDB" id="9784739at2"/>
<evidence type="ECO:0000313" key="9">
    <source>
        <dbReference type="EMBL" id="AWB33227.1"/>
    </source>
</evidence>
<dbReference type="AlphaFoldDB" id="A0A2R4XHD7"/>
<dbReference type="GO" id="GO:0016020">
    <property type="term" value="C:membrane"/>
    <property type="evidence" value="ECO:0007669"/>
    <property type="project" value="GOC"/>
</dbReference>
<dbReference type="InterPro" id="IPR001451">
    <property type="entry name" value="Hexapep"/>
</dbReference>
<protein>
    <recommendedName>
        <fullName evidence="7">UDP-3-O-acylglucosamine N-acyltransferase</fullName>
        <ecNumber evidence="7">2.3.1.191</ecNumber>
    </recommendedName>
</protein>
<comment type="catalytic activity">
    <reaction evidence="7">
        <text>a UDP-3-O-[(3R)-3-hydroxyacyl]-alpha-D-glucosamine + a (3R)-hydroxyacyl-[ACP] = a UDP-2-N,3-O-bis[(3R)-3-hydroxyacyl]-alpha-D-glucosamine + holo-[ACP] + H(+)</text>
        <dbReference type="Rhea" id="RHEA:53836"/>
        <dbReference type="Rhea" id="RHEA-COMP:9685"/>
        <dbReference type="Rhea" id="RHEA-COMP:9945"/>
        <dbReference type="ChEBI" id="CHEBI:15378"/>
        <dbReference type="ChEBI" id="CHEBI:64479"/>
        <dbReference type="ChEBI" id="CHEBI:78827"/>
        <dbReference type="ChEBI" id="CHEBI:137740"/>
        <dbReference type="ChEBI" id="CHEBI:137748"/>
        <dbReference type="EC" id="2.3.1.191"/>
    </reaction>
</comment>
<dbReference type="Gene3D" id="2.160.10.10">
    <property type="entry name" value="Hexapeptide repeat proteins"/>
    <property type="match status" value="1"/>
</dbReference>
<keyword evidence="6 7" id="KW-0012">Acyltransferase</keyword>
<dbReference type="Proteomes" id="UP000244571">
    <property type="component" value="Chromosome"/>
</dbReference>
<dbReference type="KEGG" id="boz:DBV39_05345"/>
<dbReference type="Pfam" id="PF14602">
    <property type="entry name" value="Hexapep_2"/>
    <property type="match status" value="1"/>
</dbReference>
<feature type="active site" description="Proton acceptor" evidence="7">
    <location>
        <position position="282"/>
    </location>
</feature>
<evidence type="ECO:0000259" key="8">
    <source>
        <dbReference type="Pfam" id="PF04613"/>
    </source>
</evidence>
<dbReference type="InterPro" id="IPR011004">
    <property type="entry name" value="Trimer_LpxA-like_sf"/>
</dbReference>
<gene>
    <name evidence="7 9" type="primary">lpxD</name>
    <name evidence="9" type="ORF">DBV39_05345</name>
</gene>
<dbReference type="SUPFAM" id="SSF51161">
    <property type="entry name" value="Trimeric LpxA-like enzymes"/>
    <property type="match status" value="1"/>
</dbReference>